<dbReference type="GO" id="GO:0016787">
    <property type="term" value="F:hydrolase activity"/>
    <property type="evidence" value="ECO:0007669"/>
    <property type="project" value="UniProtKB-KW"/>
</dbReference>
<keyword evidence="4" id="KW-1185">Reference proteome</keyword>
<dbReference type="InterPro" id="IPR029058">
    <property type="entry name" value="AB_hydrolase_fold"/>
</dbReference>
<dbReference type="STRING" id="355548.SAMN04487945_1555"/>
<keyword evidence="1" id="KW-0378">Hydrolase</keyword>
<dbReference type="Gene3D" id="3.40.50.1820">
    <property type="entry name" value="alpha/beta hydrolase"/>
    <property type="match status" value="1"/>
</dbReference>
<gene>
    <name evidence="3" type="ORF">SAMN04487945_1555</name>
</gene>
<dbReference type="PANTHER" id="PTHR48081:SF8">
    <property type="entry name" value="ALPHA_BETA HYDROLASE FOLD-3 DOMAIN-CONTAINING PROTEIN-RELATED"/>
    <property type="match status" value="1"/>
</dbReference>
<dbReference type="SUPFAM" id="SSF53474">
    <property type="entry name" value="alpha/beta-Hydrolases"/>
    <property type="match status" value="1"/>
</dbReference>
<dbReference type="Proteomes" id="UP000198518">
    <property type="component" value="Unassembled WGS sequence"/>
</dbReference>
<dbReference type="Pfam" id="PF07859">
    <property type="entry name" value="Abhydrolase_3"/>
    <property type="match status" value="1"/>
</dbReference>
<organism evidence="3 4">
    <name type="scientific">Halobacterium jilantaiense</name>
    <dbReference type="NCBI Taxonomy" id="355548"/>
    <lineage>
        <taxon>Archaea</taxon>
        <taxon>Methanobacteriati</taxon>
        <taxon>Methanobacteriota</taxon>
        <taxon>Stenosarchaea group</taxon>
        <taxon>Halobacteria</taxon>
        <taxon>Halobacteriales</taxon>
        <taxon>Halobacteriaceae</taxon>
        <taxon>Halobacterium</taxon>
    </lineage>
</organism>
<dbReference type="OrthoDB" id="33195at2157"/>
<evidence type="ECO:0000313" key="3">
    <source>
        <dbReference type="EMBL" id="SEW11554.1"/>
    </source>
</evidence>
<dbReference type="InterPro" id="IPR013094">
    <property type="entry name" value="AB_hydrolase_3"/>
</dbReference>
<feature type="domain" description="Alpha/beta hydrolase fold-3" evidence="2">
    <location>
        <begin position="86"/>
        <end position="290"/>
    </location>
</feature>
<dbReference type="RefSeq" id="WP_089668761.1">
    <property type="nucleotide sequence ID" value="NZ_FOJA01000001.1"/>
</dbReference>
<dbReference type="AlphaFoldDB" id="A0A1I0PBQ4"/>
<name>A0A1I0PBQ4_9EURY</name>
<reference evidence="3 4" key="1">
    <citation type="submission" date="2016-10" db="EMBL/GenBank/DDBJ databases">
        <authorList>
            <person name="de Groot N.N."/>
        </authorList>
    </citation>
    <scope>NUCLEOTIDE SEQUENCE [LARGE SCALE GENOMIC DNA]</scope>
    <source>
        <strain evidence="3 4">CGMCC 1.5337</strain>
    </source>
</reference>
<evidence type="ECO:0000313" key="4">
    <source>
        <dbReference type="Proteomes" id="UP000198518"/>
    </source>
</evidence>
<protein>
    <submittedName>
        <fullName evidence="3">Acetyl esterase</fullName>
    </submittedName>
</protein>
<dbReference type="PANTHER" id="PTHR48081">
    <property type="entry name" value="AB HYDROLASE SUPERFAMILY PROTEIN C4A8.06C"/>
    <property type="match status" value="1"/>
</dbReference>
<dbReference type="InterPro" id="IPR050300">
    <property type="entry name" value="GDXG_lipolytic_enzyme"/>
</dbReference>
<accession>A0A1I0PBQ4</accession>
<evidence type="ECO:0000256" key="1">
    <source>
        <dbReference type="ARBA" id="ARBA00022801"/>
    </source>
</evidence>
<proteinExistence type="predicted"/>
<dbReference type="EMBL" id="FOJA01000001">
    <property type="protein sequence ID" value="SEW11554.1"/>
    <property type="molecule type" value="Genomic_DNA"/>
</dbReference>
<evidence type="ECO:0000259" key="2">
    <source>
        <dbReference type="Pfam" id="PF07859"/>
    </source>
</evidence>
<sequence>MDGDSDLDGMHPEAREALQRRERFMPDSMRDAGARRIRLLESVASRWQNWNPPAVGGVTDGTIPGPDGRIPVRAYRPDTEGPYPTVVFYHGGGFVIGSLDSHDLLCRHLARESGCVVLSVDYRLAPEHPFPAAVEDAYAALEWAADNTATLRGTGDLAVVGDSAGGALAAIVALIAAETDGPELDYQYLLYPGVGLEEDQDSVREHAGIVLSEDDLQWFRECYYDSPVDERNPYADPAKAGDRSGVAPATVLTAGFDPLRDGGRLYADQLEADGVPTRYVEYEDVMHGFATMLGTPELERAHDAVADVAADLREALAH</sequence>